<feature type="domain" description="GST N-terminal" evidence="1">
    <location>
        <begin position="2"/>
        <end position="85"/>
    </location>
</feature>
<evidence type="ECO:0000313" key="2">
    <source>
        <dbReference type="EMBL" id="QUT05163.1"/>
    </source>
</evidence>
<accession>A0A975K6U7</accession>
<dbReference type="Gene3D" id="1.20.1050.10">
    <property type="match status" value="1"/>
</dbReference>
<keyword evidence="3" id="KW-1185">Reference proteome</keyword>
<dbReference type="InterPro" id="IPR036282">
    <property type="entry name" value="Glutathione-S-Trfase_C_sf"/>
</dbReference>
<dbReference type="InterPro" id="IPR004045">
    <property type="entry name" value="Glutathione_S-Trfase_N"/>
</dbReference>
<sequence length="238" mass="26429">MADYELYYWPVPFRGQFVRAILAYADKSWDEHDSDAIAAIMERAPAVQPIGFMGPPIIIEKASAFAVSQMPAIALYLGDAFDLLPPDPRNRALTSKIVNDANDVIDELTLDGGREMWTDKKWTAFLPRLEKWMAIWESLAAWNCGGSGEGGYLLGMRKAGVADIVTATLWSTMGYHFPAIEMMLAEKAPLTHGLVRRMQAAPSLAKLQADTIARYGDVYCGGDIEKSLRMVLRGRPER</sequence>
<protein>
    <submittedName>
        <fullName evidence="2">Glutathione S-transferase</fullName>
    </submittedName>
</protein>
<dbReference type="SUPFAM" id="SSF47616">
    <property type="entry name" value="GST C-terminal domain-like"/>
    <property type="match status" value="1"/>
</dbReference>
<proteinExistence type="predicted"/>
<dbReference type="Gene3D" id="3.40.30.10">
    <property type="entry name" value="Glutaredoxin"/>
    <property type="match status" value="1"/>
</dbReference>
<evidence type="ECO:0000313" key="3">
    <source>
        <dbReference type="Proteomes" id="UP000681425"/>
    </source>
</evidence>
<gene>
    <name evidence="2" type="ORF">KFK14_19510</name>
</gene>
<dbReference type="AlphaFoldDB" id="A0A975K6U7"/>
<dbReference type="GO" id="GO:0004364">
    <property type="term" value="F:glutathione transferase activity"/>
    <property type="evidence" value="ECO:0007669"/>
    <property type="project" value="TreeGrafter"/>
</dbReference>
<dbReference type="EMBL" id="CP073910">
    <property type="protein sequence ID" value="QUT05163.1"/>
    <property type="molecule type" value="Genomic_DNA"/>
</dbReference>
<dbReference type="RefSeq" id="WP_212608853.1">
    <property type="nucleotide sequence ID" value="NZ_CP073910.1"/>
</dbReference>
<dbReference type="InterPro" id="IPR036249">
    <property type="entry name" value="Thioredoxin-like_sf"/>
</dbReference>
<dbReference type="GO" id="GO:0006749">
    <property type="term" value="P:glutathione metabolic process"/>
    <property type="evidence" value="ECO:0007669"/>
    <property type="project" value="TreeGrafter"/>
</dbReference>
<reference evidence="2" key="1">
    <citation type="submission" date="2021-04" db="EMBL/GenBank/DDBJ databases">
        <title>Isolation of p-tert-butylphenol degrading bacteria Sphingobium phenoxybenzoativorans Tas13 from active sludge.</title>
        <authorList>
            <person name="Li Y."/>
        </authorList>
    </citation>
    <scope>NUCLEOTIDE SEQUENCE</scope>
    <source>
        <strain evidence="2">Tas13</strain>
    </source>
</reference>
<dbReference type="PANTHER" id="PTHR11571">
    <property type="entry name" value="GLUTATHIONE S-TRANSFERASE"/>
    <property type="match status" value="1"/>
</dbReference>
<dbReference type="Proteomes" id="UP000681425">
    <property type="component" value="Chromosome"/>
</dbReference>
<dbReference type="PROSITE" id="PS50404">
    <property type="entry name" value="GST_NTER"/>
    <property type="match status" value="1"/>
</dbReference>
<organism evidence="2 3">
    <name type="scientific">Sphingobium phenoxybenzoativorans</name>
    <dbReference type="NCBI Taxonomy" id="1592790"/>
    <lineage>
        <taxon>Bacteria</taxon>
        <taxon>Pseudomonadati</taxon>
        <taxon>Pseudomonadota</taxon>
        <taxon>Alphaproteobacteria</taxon>
        <taxon>Sphingomonadales</taxon>
        <taxon>Sphingomonadaceae</taxon>
        <taxon>Sphingobium</taxon>
    </lineage>
</organism>
<dbReference type="KEGG" id="spph:KFK14_19510"/>
<dbReference type="SUPFAM" id="SSF52833">
    <property type="entry name" value="Thioredoxin-like"/>
    <property type="match status" value="1"/>
</dbReference>
<dbReference type="InterPro" id="IPR050213">
    <property type="entry name" value="GST_superfamily"/>
</dbReference>
<dbReference type="Pfam" id="PF22119">
    <property type="entry name" value="GST_C_8"/>
    <property type="match status" value="1"/>
</dbReference>
<dbReference type="PANTHER" id="PTHR11571:SF263">
    <property type="entry name" value="GLUTATHIONE S-TRANSFERASE"/>
    <property type="match status" value="1"/>
</dbReference>
<evidence type="ECO:0000259" key="1">
    <source>
        <dbReference type="PROSITE" id="PS50404"/>
    </source>
</evidence>
<dbReference type="InterPro" id="IPR054761">
    <property type="entry name" value="GST_C_proteobact"/>
</dbReference>
<name>A0A975K6U7_9SPHN</name>